<dbReference type="PANTHER" id="PTHR33570">
    <property type="entry name" value="4-CARBOXYMUCONOLACTONE DECARBOXYLASE FAMILY PROTEIN"/>
    <property type="match status" value="1"/>
</dbReference>
<dbReference type="EMBL" id="FNHB01000001">
    <property type="protein sequence ID" value="SDL71634.1"/>
    <property type="molecule type" value="Genomic_DNA"/>
</dbReference>
<accession>A0A1G9MBY0</accession>
<organism evidence="2 3">
    <name type="scientific">Dendrosporobacter quercicolus</name>
    <dbReference type="NCBI Taxonomy" id="146817"/>
    <lineage>
        <taxon>Bacteria</taxon>
        <taxon>Bacillati</taxon>
        <taxon>Bacillota</taxon>
        <taxon>Negativicutes</taxon>
        <taxon>Selenomonadales</taxon>
        <taxon>Sporomusaceae</taxon>
        <taxon>Dendrosporobacter</taxon>
    </lineage>
</organism>
<dbReference type="RefSeq" id="WP_092068181.1">
    <property type="nucleotide sequence ID" value="NZ_FNHB01000001.1"/>
</dbReference>
<feature type="domain" description="Carboxymuconolactone decarboxylase-like" evidence="1">
    <location>
        <begin position="32"/>
        <end position="115"/>
    </location>
</feature>
<dbReference type="STRING" id="146817.SAMN04488502_101639"/>
<dbReference type="Gene3D" id="1.20.1290.10">
    <property type="entry name" value="AhpD-like"/>
    <property type="match status" value="1"/>
</dbReference>
<evidence type="ECO:0000313" key="3">
    <source>
        <dbReference type="Proteomes" id="UP000214880"/>
    </source>
</evidence>
<dbReference type="Proteomes" id="UP000214880">
    <property type="component" value="Unassembled WGS sequence"/>
</dbReference>
<dbReference type="InterPro" id="IPR029032">
    <property type="entry name" value="AhpD-like"/>
</dbReference>
<dbReference type="InterPro" id="IPR003779">
    <property type="entry name" value="CMD-like"/>
</dbReference>
<reference evidence="2 3" key="1">
    <citation type="submission" date="2016-10" db="EMBL/GenBank/DDBJ databases">
        <authorList>
            <person name="de Groot N.N."/>
        </authorList>
    </citation>
    <scope>NUCLEOTIDE SEQUENCE [LARGE SCALE GENOMIC DNA]</scope>
    <source>
        <strain evidence="2 3">DSM 1736</strain>
    </source>
</reference>
<keyword evidence="3" id="KW-1185">Reference proteome</keyword>
<dbReference type="AlphaFoldDB" id="A0A1G9MBY0"/>
<dbReference type="GO" id="GO:0051920">
    <property type="term" value="F:peroxiredoxin activity"/>
    <property type="evidence" value="ECO:0007669"/>
    <property type="project" value="InterPro"/>
</dbReference>
<evidence type="ECO:0000313" key="2">
    <source>
        <dbReference type="EMBL" id="SDL71634.1"/>
    </source>
</evidence>
<gene>
    <name evidence="2" type="ORF">SAMN04488502_101639</name>
</gene>
<protein>
    <submittedName>
        <fullName evidence="2">4-carboxymuconolactone decarboxylase</fullName>
    </submittedName>
</protein>
<dbReference type="InterPro" id="IPR052512">
    <property type="entry name" value="4CMD/NDH-1_regulator"/>
</dbReference>
<dbReference type="Pfam" id="PF02627">
    <property type="entry name" value="CMD"/>
    <property type="match status" value="1"/>
</dbReference>
<proteinExistence type="predicted"/>
<dbReference type="PANTHER" id="PTHR33570:SF10">
    <property type="entry name" value="GAMMA-CARBOXYMUCONOLACTONE DECARBOXYLASE"/>
    <property type="match status" value="1"/>
</dbReference>
<sequence>MSERYEKGQKKMQEVIGTSGKAVVSSFEKIAPDLSRYIAEFPFGDIYSRPGLDLQKKQLVTVSSLVTQGDTAQALEVHLNAALNVGLTPNEIIEALLQLLPYAGWPKVQNGVNVAVKVFKERGVAPVW</sequence>
<dbReference type="SUPFAM" id="SSF69118">
    <property type="entry name" value="AhpD-like"/>
    <property type="match status" value="1"/>
</dbReference>
<evidence type="ECO:0000259" key="1">
    <source>
        <dbReference type="Pfam" id="PF02627"/>
    </source>
</evidence>
<dbReference type="OrthoDB" id="9802489at2"/>
<name>A0A1G9MBY0_9FIRM</name>